<evidence type="ECO:0000256" key="6">
    <source>
        <dbReference type="ARBA" id="ARBA00022989"/>
    </source>
</evidence>
<comment type="subcellular location">
    <subcellularLocation>
        <location evidence="1">Membrane</location>
        <topology evidence="1">Multi-pass membrane protein</topology>
    </subcellularLocation>
</comment>
<dbReference type="GO" id="GO:0005789">
    <property type="term" value="C:endoplasmic reticulum membrane"/>
    <property type="evidence" value="ECO:0007669"/>
    <property type="project" value="TreeGrafter"/>
</dbReference>
<evidence type="ECO:0000313" key="13">
    <source>
        <dbReference type="Proteomes" id="UP000245942"/>
    </source>
</evidence>
<evidence type="ECO:0000256" key="7">
    <source>
        <dbReference type="ARBA" id="ARBA00023098"/>
    </source>
</evidence>
<dbReference type="GO" id="GO:0034625">
    <property type="term" value="P:fatty acid elongation, monounsaturated fatty acid"/>
    <property type="evidence" value="ECO:0007669"/>
    <property type="project" value="TreeGrafter"/>
</dbReference>
<keyword evidence="2 10" id="KW-0444">Lipid biosynthesis</keyword>
<dbReference type="STRING" id="1684307.A0A316U3Y9"/>
<comment type="catalytic activity">
    <reaction evidence="10">
        <text>an acyl-CoA + malonyl-CoA + H(+) = a 3-oxoacyl-CoA + CO2 + CoA</text>
        <dbReference type="Rhea" id="RHEA:50252"/>
        <dbReference type="ChEBI" id="CHEBI:15378"/>
        <dbReference type="ChEBI" id="CHEBI:16526"/>
        <dbReference type="ChEBI" id="CHEBI:57287"/>
        <dbReference type="ChEBI" id="CHEBI:57384"/>
        <dbReference type="ChEBI" id="CHEBI:58342"/>
        <dbReference type="ChEBI" id="CHEBI:90726"/>
    </reaction>
    <physiologicalReaction direction="left-to-right" evidence="10">
        <dbReference type="Rhea" id="RHEA:50253"/>
    </physiologicalReaction>
</comment>
<feature type="transmembrane region" description="Helical" evidence="10">
    <location>
        <begin position="111"/>
        <end position="132"/>
    </location>
</feature>
<keyword evidence="5 10" id="KW-0276">Fatty acid metabolism</keyword>
<dbReference type="Pfam" id="PF01151">
    <property type="entry name" value="ELO"/>
    <property type="match status" value="1"/>
</dbReference>
<evidence type="ECO:0000256" key="8">
    <source>
        <dbReference type="ARBA" id="ARBA00023136"/>
    </source>
</evidence>
<dbReference type="GO" id="GO:0009922">
    <property type="term" value="F:fatty acid elongase activity"/>
    <property type="evidence" value="ECO:0007669"/>
    <property type="project" value="InterPro"/>
</dbReference>
<dbReference type="GO" id="GO:0034626">
    <property type="term" value="P:fatty acid elongation, polyunsaturated fatty acid"/>
    <property type="evidence" value="ECO:0007669"/>
    <property type="project" value="TreeGrafter"/>
</dbReference>
<keyword evidence="3 10" id="KW-0808">Transferase</keyword>
<feature type="transmembrane region" description="Helical" evidence="10">
    <location>
        <begin position="221"/>
        <end position="245"/>
    </location>
</feature>
<evidence type="ECO:0000256" key="11">
    <source>
        <dbReference type="SAM" id="MobiDB-lite"/>
    </source>
</evidence>
<keyword evidence="13" id="KW-1185">Reference proteome</keyword>
<dbReference type="GeneID" id="37014474"/>
<evidence type="ECO:0000256" key="5">
    <source>
        <dbReference type="ARBA" id="ARBA00022832"/>
    </source>
</evidence>
<dbReference type="EC" id="2.3.1.-" evidence="10"/>
<sequence length="435" mass="47682">MSSSSLSVPVVSQLLLAAGPRDDPSSTLLERLQAVPYPPGPSSWPAPLDRIGNSTYEWSLQASVPIVFSLVYYVVAHAANHFFAEEHKGGPANGKAASRDLTKGSSIFASFLRLLVILHNAFLALYSAWTFYQMLPVVLRSFLVGYRAAGLPGMRLALCSMPTNTVTLAPYAWLFYMSKYYEVIDSAILVLKGKVVSNLQSYHHAGALLAMWIAYRYQATPVWVFVTFNSGVHTAMYTYYLCAAMKWPFPRQLKRNLTTLQILQITSGVVITNLYWVSTLHPRSMLIGLSKLGFLDAVKGKSADEILQHVLSVAPPLSSSSSSTSSYSPGRELFQSAAARASSRLPGQCLEYAGSGLALHFNTAYMLPLIILFLRFFVRSYSRQRTTSATSSVQRAESAAEEKMKKLDSGPRENGVAKASGVFANGGSNRNSKKR</sequence>
<protein>
    <recommendedName>
        <fullName evidence="10">Elongation of fatty acids protein</fullName>
        <ecNumber evidence="10">2.3.1.-</ecNumber>
    </recommendedName>
</protein>
<dbReference type="GO" id="GO:0019367">
    <property type="term" value="P:fatty acid elongation, saturated fatty acid"/>
    <property type="evidence" value="ECO:0007669"/>
    <property type="project" value="TreeGrafter"/>
</dbReference>
<dbReference type="PANTHER" id="PTHR11157">
    <property type="entry name" value="FATTY ACID ACYL TRANSFERASE-RELATED"/>
    <property type="match status" value="1"/>
</dbReference>
<feature type="transmembrane region" description="Helical" evidence="10">
    <location>
        <begin position="58"/>
        <end position="75"/>
    </location>
</feature>
<gene>
    <name evidence="12" type="ORF">BCV69DRAFT_283523</name>
</gene>
<dbReference type="Proteomes" id="UP000245942">
    <property type="component" value="Unassembled WGS sequence"/>
</dbReference>
<dbReference type="AlphaFoldDB" id="A0A316U3Y9"/>
<organism evidence="12 13">
    <name type="scientific">Pseudomicrostroma glucosiphilum</name>
    <dbReference type="NCBI Taxonomy" id="1684307"/>
    <lineage>
        <taxon>Eukaryota</taxon>
        <taxon>Fungi</taxon>
        <taxon>Dikarya</taxon>
        <taxon>Basidiomycota</taxon>
        <taxon>Ustilaginomycotina</taxon>
        <taxon>Exobasidiomycetes</taxon>
        <taxon>Microstromatales</taxon>
        <taxon>Microstromatales incertae sedis</taxon>
        <taxon>Pseudomicrostroma</taxon>
    </lineage>
</organism>
<evidence type="ECO:0000256" key="4">
    <source>
        <dbReference type="ARBA" id="ARBA00022692"/>
    </source>
</evidence>
<name>A0A316U3Y9_9BASI</name>
<dbReference type="EMBL" id="KZ819329">
    <property type="protein sequence ID" value="PWN19999.1"/>
    <property type="molecule type" value="Genomic_DNA"/>
</dbReference>
<evidence type="ECO:0000256" key="1">
    <source>
        <dbReference type="ARBA" id="ARBA00004141"/>
    </source>
</evidence>
<keyword evidence="7 10" id="KW-0443">Lipid metabolism</keyword>
<feature type="region of interest" description="Disordered" evidence="11">
    <location>
        <begin position="388"/>
        <end position="435"/>
    </location>
</feature>
<evidence type="ECO:0000256" key="9">
    <source>
        <dbReference type="ARBA" id="ARBA00023160"/>
    </source>
</evidence>
<feature type="transmembrane region" description="Helical" evidence="10">
    <location>
        <begin position="152"/>
        <end position="174"/>
    </location>
</feature>
<proteinExistence type="inferred from homology"/>
<accession>A0A316U3Y9</accession>
<keyword evidence="8 10" id="KW-0472">Membrane</keyword>
<dbReference type="InterPro" id="IPR002076">
    <property type="entry name" value="ELO_fam"/>
</dbReference>
<dbReference type="GO" id="GO:0042761">
    <property type="term" value="P:very long-chain fatty acid biosynthetic process"/>
    <property type="evidence" value="ECO:0007669"/>
    <property type="project" value="TreeGrafter"/>
</dbReference>
<feature type="compositionally biased region" description="Basic and acidic residues" evidence="11">
    <location>
        <begin position="398"/>
        <end position="411"/>
    </location>
</feature>
<keyword evidence="6 10" id="KW-1133">Transmembrane helix</keyword>
<keyword evidence="4 10" id="KW-0812">Transmembrane</keyword>
<evidence type="ECO:0000256" key="3">
    <source>
        <dbReference type="ARBA" id="ARBA00022679"/>
    </source>
</evidence>
<feature type="compositionally biased region" description="Polar residues" evidence="11">
    <location>
        <begin position="426"/>
        <end position="435"/>
    </location>
</feature>
<reference evidence="12 13" key="1">
    <citation type="journal article" date="2018" name="Mol. Biol. Evol.">
        <title>Broad Genomic Sampling Reveals a Smut Pathogenic Ancestry of the Fungal Clade Ustilaginomycotina.</title>
        <authorList>
            <person name="Kijpornyongpan T."/>
            <person name="Mondo S.J."/>
            <person name="Barry K."/>
            <person name="Sandor L."/>
            <person name="Lee J."/>
            <person name="Lipzen A."/>
            <person name="Pangilinan J."/>
            <person name="LaButti K."/>
            <person name="Hainaut M."/>
            <person name="Henrissat B."/>
            <person name="Grigoriev I.V."/>
            <person name="Spatafora J.W."/>
            <person name="Aime M.C."/>
        </authorList>
    </citation>
    <scope>NUCLEOTIDE SEQUENCE [LARGE SCALE GENOMIC DNA]</scope>
    <source>
        <strain evidence="12 13">MCA 4718</strain>
    </source>
</reference>
<feature type="transmembrane region" description="Helical" evidence="10">
    <location>
        <begin position="195"/>
        <end position="215"/>
    </location>
</feature>
<keyword evidence="9 10" id="KW-0275">Fatty acid biosynthesis</keyword>
<evidence type="ECO:0000256" key="2">
    <source>
        <dbReference type="ARBA" id="ARBA00022516"/>
    </source>
</evidence>
<evidence type="ECO:0000256" key="10">
    <source>
        <dbReference type="RuleBase" id="RU361115"/>
    </source>
</evidence>
<feature type="transmembrane region" description="Helical" evidence="10">
    <location>
        <begin position="357"/>
        <end position="378"/>
    </location>
</feature>
<comment type="similarity">
    <text evidence="10">Belongs to the ELO family.</text>
</comment>
<evidence type="ECO:0000313" key="12">
    <source>
        <dbReference type="EMBL" id="PWN19999.1"/>
    </source>
</evidence>
<dbReference type="PANTHER" id="PTHR11157:SF169">
    <property type="entry name" value="ELONGATION OF FATTY ACIDS PROTEIN"/>
    <property type="match status" value="1"/>
</dbReference>
<dbReference type="OrthoDB" id="10259681at2759"/>
<dbReference type="RefSeq" id="XP_025347159.1">
    <property type="nucleotide sequence ID" value="XM_025492740.1"/>
</dbReference>
<feature type="transmembrane region" description="Helical" evidence="10">
    <location>
        <begin position="257"/>
        <end position="276"/>
    </location>
</feature>
<dbReference type="GO" id="GO:0030148">
    <property type="term" value="P:sphingolipid biosynthetic process"/>
    <property type="evidence" value="ECO:0007669"/>
    <property type="project" value="TreeGrafter"/>
</dbReference>